<evidence type="ECO:0000313" key="1">
    <source>
        <dbReference type="EMBL" id="MPM60882.1"/>
    </source>
</evidence>
<sequence>MLRDPLRHLVQHFGNLVDVGRKRIADDAADGKLDAFDRRQEAAERSADAFVHFGGGLRRRAGNVLQFLDEFVQLLDVAAELKTGKRAAQVENLLREREALGRRHLRHRLGDVRHDVRHRPQIPVRVDGGDADLLELVLDVRLGELRIRLAESRSGEGTLDAHVGEDAQRGGDVDDVVLRGGGLRTRHLQAFRKVSQRLRRTVRGRRQDVRHVRHFGRLDAKHPHVVGRDLGGFRKIRPGRAGEVQDGGNRRFDLFGVESHASHGRHPVRHLFRRKTGFAPQSFSDLGQPLEFLFGRAGDRLDHPHLVVEIGERLGGERERSRRDGRSRHHAFSRRGERRAEILQFHLGRLEAALQFGLVEHDFDKRPAGLHITACTRHRNHLLVNDSAYKFSLSAYFDLKIMQNVVMV</sequence>
<protein>
    <recommendedName>
        <fullName evidence="2">NAD-specific glutamate dehydrogenase</fullName>
    </recommendedName>
</protein>
<accession>A0A645B648</accession>
<comment type="caution">
    <text evidence="1">The sequence shown here is derived from an EMBL/GenBank/DDBJ whole genome shotgun (WGS) entry which is preliminary data.</text>
</comment>
<proteinExistence type="predicted"/>
<gene>
    <name evidence="1" type="ORF">SDC9_107736</name>
</gene>
<dbReference type="AlphaFoldDB" id="A0A645B648"/>
<reference evidence="1" key="1">
    <citation type="submission" date="2019-08" db="EMBL/GenBank/DDBJ databases">
        <authorList>
            <person name="Kucharzyk K."/>
            <person name="Murdoch R.W."/>
            <person name="Higgins S."/>
            <person name="Loffler F."/>
        </authorList>
    </citation>
    <scope>NUCLEOTIDE SEQUENCE</scope>
</reference>
<dbReference type="EMBL" id="VSSQ01018035">
    <property type="protein sequence ID" value="MPM60882.1"/>
    <property type="molecule type" value="Genomic_DNA"/>
</dbReference>
<name>A0A645B648_9ZZZZ</name>
<organism evidence="1">
    <name type="scientific">bioreactor metagenome</name>
    <dbReference type="NCBI Taxonomy" id="1076179"/>
    <lineage>
        <taxon>unclassified sequences</taxon>
        <taxon>metagenomes</taxon>
        <taxon>ecological metagenomes</taxon>
    </lineage>
</organism>
<evidence type="ECO:0008006" key="2">
    <source>
        <dbReference type="Google" id="ProtNLM"/>
    </source>
</evidence>